<evidence type="ECO:0000313" key="2">
    <source>
        <dbReference type="Proteomes" id="UP000186364"/>
    </source>
</evidence>
<name>A0A1Q9ARS1_9HYPH</name>
<keyword evidence="2" id="KW-1185">Reference proteome</keyword>
<dbReference type="RefSeq" id="WP_075629291.1">
    <property type="nucleotide sequence ID" value="NZ_FOAM01000013.1"/>
</dbReference>
<dbReference type="EMBL" id="MKIP01000058">
    <property type="protein sequence ID" value="OLP58081.1"/>
    <property type="molecule type" value="Genomic_DNA"/>
</dbReference>
<dbReference type="AlphaFoldDB" id="A0A1Q9ARS1"/>
<comment type="caution">
    <text evidence="1">The sequence shown here is derived from an EMBL/GenBank/DDBJ whole genome shotgun (WGS) entry which is preliminary data.</text>
</comment>
<gene>
    <name evidence="1" type="ORF">BJF93_05460</name>
</gene>
<accession>A0A1Q9ARS1</accession>
<evidence type="ECO:0000313" key="1">
    <source>
        <dbReference type="EMBL" id="OLP58081.1"/>
    </source>
</evidence>
<reference evidence="1 2" key="1">
    <citation type="submission" date="2016-09" db="EMBL/GenBank/DDBJ databases">
        <title>Rhizobium sp. nov., a novel species isolated from the rice rhizosphere.</title>
        <authorList>
            <person name="Zhao J."/>
            <person name="Zhang X."/>
        </authorList>
    </citation>
    <scope>NUCLEOTIDE SEQUENCE [LARGE SCALE GENOMIC DNA]</scope>
    <source>
        <strain evidence="1 2">1.7048</strain>
    </source>
</reference>
<proteinExistence type="predicted"/>
<protein>
    <submittedName>
        <fullName evidence="1">Uncharacterized protein</fullName>
    </submittedName>
</protein>
<dbReference type="OrthoDB" id="7916629at2"/>
<dbReference type="Proteomes" id="UP000186364">
    <property type="component" value="Unassembled WGS sequence"/>
</dbReference>
<organism evidence="1 2">
    <name type="scientific">Xaviernesmea oryzae</name>
    <dbReference type="NCBI Taxonomy" id="464029"/>
    <lineage>
        <taxon>Bacteria</taxon>
        <taxon>Pseudomonadati</taxon>
        <taxon>Pseudomonadota</taxon>
        <taxon>Alphaproteobacteria</taxon>
        <taxon>Hyphomicrobiales</taxon>
        <taxon>Rhizobiaceae</taxon>
        <taxon>Rhizobium/Agrobacterium group</taxon>
        <taxon>Xaviernesmea</taxon>
    </lineage>
</organism>
<sequence length="69" mass="7622">MEKHVVTVAGEPVGALVPQGERMQFVAVKLDAWDLDGCLYPSLGEAERQIRDHIVSVRRQRKAGSTDFG</sequence>